<keyword evidence="5 7" id="KW-1133">Transmembrane helix</keyword>
<dbReference type="InterPro" id="IPR004869">
    <property type="entry name" value="MMPL_dom"/>
</dbReference>
<dbReference type="GO" id="GO:0005886">
    <property type="term" value="C:plasma membrane"/>
    <property type="evidence" value="ECO:0007669"/>
    <property type="project" value="UniProtKB-SubCell"/>
</dbReference>
<feature type="transmembrane region" description="Helical" evidence="7">
    <location>
        <begin position="165"/>
        <end position="189"/>
    </location>
</feature>
<gene>
    <name evidence="9" type="ORF">EZJ44_00970</name>
</gene>
<evidence type="ECO:0000256" key="6">
    <source>
        <dbReference type="ARBA" id="ARBA00023136"/>
    </source>
</evidence>
<dbReference type="PANTHER" id="PTHR33406:SF6">
    <property type="entry name" value="MEMBRANE PROTEIN YDGH-RELATED"/>
    <property type="match status" value="1"/>
</dbReference>
<feature type="transmembrane region" description="Helical" evidence="7">
    <location>
        <begin position="272"/>
        <end position="292"/>
    </location>
</feature>
<dbReference type="Proteomes" id="UP000293036">
    <property type="component" value="Unassembled WGS sequence"/>
</dbReference>
<dbReference type="EMBL" id="SJDT01000001">
    <property type="protein sequence ID" value="TBW23917.1"/>
    <property type="molecule type" value="Genomic_DNA"/>
</dbReference>
<feature type="transmembrane region" description="Helical" evidence="7">
    <location>
        <begin position="196"/>
        <end position="217"/>
    </location>
</feature>
<protein>
    <recommendedName>
        <fullName evidence="8">SSD domain-containing protein</fullName>
    </recommendedName>
</protein>
<dbReference type="PANTHER" id="PTHR33406">
    <property type="entry name" value="MEMBRANE PROTEIN MJ1562-RELATED"/>
    <property type="match status" value="1"/>
</dbReference>
<dbReference type="OrthoDB" id="2365435at2"/>
<feature type="domain" description="SSD" evidence="8">
    <location>
        <begin position="540"/>
        <end position="698"/>
    </location>
</feature>
<evidence type="ECO:0000256" key="3">
    <source>
        <dbReference type="ARBA" id="ARBA00022475"/>
    </source>
</evidence>
<comment type="similarity">
    <text evidence="2">Belongs to the resistance-nodulation-cell division (RND) (TC 2.A.6) family. MmpL subfamily.</text>
</comment>
<dbReference type="InterPro" id="IPR000731">
    <property type="entry name" value="SSD"/>
</dbReference>
<feature type="transmembrane region" description="Helical" evidence="7">
    <location>
        <begin position="304"/>
        <end position="326"/>
    </location>
</feature>
<feature type="transmembrane region" description="Helical" evidence="7">
    <location>
        <begin position="541"/>
        <end position="560"/>
    </location>
</feature>
<keyword evidence="4 7" id="KW-0812">Transmembrane</keyword>
<feature type="transmembrane region" description="Helical" evidence="7">
    <location>
        <begin position="641"/>
        <end position="663"/>
    </location>
</feature>
<feature type="transmembrane region" description="Helical" evidence="7">
    <location>
        <begin position="381"/>
        <end position="400"/>
    </location>
</feature>
<comment type="subcellular location">
    <subcellularLocation>
        <location evidence="1">Cell membrane</location>
        <topology evidence="1">Multi-pass membrane protein</topology>
    </subcellularLocation>
</comment>
<evidence type="ECO:0000313" key="10">
    <source>
        <dbReference type="Proteomes" id="UP000293036"/>
    </source>
</evidence>
<evidence type="ECO:0000259" key="8">
    <source>
        <dbReference type="PROSITE" id="PS50156"/>
    </source>
</evidence>
<evidence type="ECO:0000256" key="1">
    <source>
        <dbReference type="ARBA" id="ARBA00004651"/>
    </source>
</evidence>
<keyword evidence="6 7" id="KW-0472">Membrane</keyword>
<dbReference type="InterPro" id="IPR050545">
    <property type="entry name" value="Mycobact_MmpL"/>
</dbReference>
<dbReference type="Pfam" id="PF03176">
    <property type="entry name" value="MMPL"/>
    <property type="match status" value="2"/>
</dbReference>
<evidence type="ECO:0000256" key="5">
    <source>
        <dbReference type="ARBA" id="ARBA00022989"/>
    </source>
</evidence>
<dbReference type="AlphaFoldDB" id="A0A4Q9V4I7"/>
<dbReference type="SUPFAM" id="SSF82866">
    <property type="entry name" value="Multidrug efflux transporter AcrB transmembrane domain"/>
    <property type="match status" value="2"/>
</dbReference>
<keyword evidence="10" id="KW-1185">Reference proteome</keyword>
<evidence type="ECO:0000256" key="2">
    <source>
        <dbReference type="ARBA" id="ARBA00010157"/>
    </source>
</evidence>
<evidence type="ECO:0000256" key="4">
    <source>
        <dbReference type="ARBA" id="ARBA00022692"/>
    </source>
</evidence>
<evidence type="ECO:0000313" key="9">
    <source>
        <dbReference type="EMBL" id="TBW23917.1"/>
    </source>
</evidence>
<feature type="transmembrane region" description="Helical" evidence="7">
    <location>
        <begin position="601"/>
        <end position="620"/>
    </location>
</feature>
<accession>A0A4Q9V4I7</accession>
<sequence>MIFAFGGMAQGKISTVTTNDQATFLPLSAESTLAAKAAKDFLKEESVPLLIVAVNKSDEKISPESFAQVRTEAQKLGDLKVTGSQTLADLSEGAIVAIPNPKQDAVLLPVLLDKTKVSQLNDAGKMKLGEVVNNLRKHFEITGNDLSLDFYVTGPAGIASDIGSAFAGIDLTLLLVALTLVFVILLVVYRSLLLPVAVLFTAITALCGAVLVVYQLAKADVFTVNGQTQGILAILVVGATTDYCLLLIARYREELGVRELPREAIGAAIRGTWEPILASGGTVIAGLLTLLLSDLSSTSSLGPIASIGIVFAMLAALTLLPGILLLPGKHARVMFWPAKIKHSASSSVITEHTLADADGVVAANHPFWHKISVFVSRHGRIVWIGSLAFLLAFAAFAPSFKANGVSAFDTFMNKTESVEGFKVLEDKFALGSSQPTTVVVKEAKYKEAIERISAIEGVSGVVPQSDTPTQPGRPAAPNIVPTVVDARVLLNVTTTMPAEDAGAAVVVEKIRSEVHGIDAQALVGGPAAQTLDTQTTARADFVKIVPVVLVVILLMLMLLLRAVVAPVLILVANIVSFASAMGLCALLFNHVFGFPGSDASVPIYAFVFLVALGIDYTIFLMSRVREESRRYGTEVGVRHGVAVTGGVITSAGVVLAATFAALVVVPLLFMVQLAVIVALGIVIDTFIVRSLLVPGVVLEFGDRVWWPSKLNERASDNMR</sequence>
<feature type="transmembrane region" description="Helical" evidence="7">
    <location>
        <begin position="229"/>
        <end position="251"/>
    </location>
</feature>
<keyword evidence="3" id="KW-1003">Cell membrane</keyword>
<reference evidence="9 10" key="1">
    <citation type="submission" date="2019-02" db="EMBL/GenBank/DDBJ databases">
        <title>Arcanobacterium bovis sp. nov., isolated from the milk of a cow with mastitis.</title>
        <authorList>
            <person name="Sammra O."/>
            <person name="Foster G."/>
            <person name="Hassan A."/>
            <person name="Alssahen M."/>
            <person name="Laemmler C."/>
            <person name="Borowiak M."/>
            <person name="Malorny B."/>
            <person name="Abdulmawjood A."/>
        </authorList>
    </citation>
    <scope>NUCLEOTIDE SEQUENCE [LARGE SCALE GENOMIC DNA]</scope>
    <source>
        <strain evidence="9 10">C605018/01/1</strain>
    </source>
</reference>
<proteinExistence type="inferred from homology"/>
<feature type="transmembrane region" description="Helical" evidence="7">
    <location>
        <begin position="669"/>
        <end position="688"/>
    </location>
</feature>
<dbReference type="PROSITE" id="PS50156">
    <property type="entry name" value="SSD"/>
    <property type="match status" value="1"/>
</dbReference>
<evidence type="ECO:0000256" key="7">
    <source>
        <dbReference type="SAM" id="Phobius"/>
    </source>
</evidence>
<feature type="transmembrane region" description="Helical" evidence="7">
    <location>
        <begin position="567"/>
        <end position="589"/>
    </location>
</feature>
<name>A0A4Q9V4I7_9ACTO</name>
<organism evidence="9 10">
    <name type="scientific">Arcanobacterium bovis</name>
    <dbReference type="NCBI Taxonomy" id="2529275"/>
    <lineage>
        <taxon>Bacteria</taxon>
        <taxon>Bacillati</taxon>
        <taxon>Actinomycetota</taxon>
        <taxon>Actinomycetes</taxon>
        <taxon>Actinomycetales</taxon>
        <taxon>Actinomycetaceae</taxon>
        <taxon>Arcanobacterium</taxon>
    </lineage>
</organism>
<dbReference type="Gene3D" id="1.20.1640.10">
    <property type="entry name" value="Multidrug efflux transporter AcrB transmembrane domain"/>
    <property type="match status" value="2"/>
</dbReference>
<comment type="caution">
    <text evidence="9">The sequence shown here is derived from an EMBL/GenBank/DDBJ whole genome shotgun (WGS) entry which is preliminary data.</text>
</comment>